<evidence type="ECO:0000313" key="2">
    <source>
        <dbReference type="Proteomes" id="UP001175228"/>
    </source>
</evidence>
<keyword evidence="2" id="KW-1185">Reference proteome</keyword>
<dbReference type="AlphaFoldDB" id="A0AA39UTM3"/>
<name>A0AA39UTM3_9AGAR</name>
<gene>
    <name evidence="1" type="ORF">EDD18DRAFT_1358010</name>
</gene>
<comment type="caution">
    <text evidence="1">The sequence shown here is derived from an EMBL/GenBank/DDBJ whole genome shotgun (WGS) entry which is preliminary data.</text>
</comment>
<reference evidence="1" key="1">
    <citation type="submission" date="2023-06" db="EMBL/GenBank/DDBJ databases">
        <authorList>
            <consortium name="Lawrence Berkeley National Laboratory"/>
            <person name="Ahrendt S."/>
            <person name="Sahu N."/>
            <person name="Indic B."/>
            <person name="Wong-Bajracharya J."/>
            <person name="Merenyi Z."/>
            <person name="Ke H.-M."/>
            <person name="Monk M."/>
            <person name="Kocsube S."/>
            <person name="Drula E."/>
            <person name="Lipzen A."/>
            <person name="Balint B."/>
            <person name="Henrissat B."/>
            <person name="Andreopoulos B."/>
            <person name="Martin F.M."/>
            <person name="Harder C.B."/>
            <person name="Rigling D."/>
            <person name="Ford K.L."/>
            <person name="Foster G.D."/>
            <person name="Pangilinan J."/>
            <person name="Papanicolaou A."/>
            <person name="Barry K."/>
            <person name="LaButti K."/>
            <person name="Viragh M."/>
            <person name="Koriabine M."/>
            <person name="Yan M."/>
            <person name="Riley R."/>
            <person name="Champramary S."/>
            <person name="Plett K.L."/>
            <person name="Tsai I.J."/>
            <person name="Slot J."/>
            <person name="Sipos G."/>
            <person name="Plett J."/>
            <person name="Nagy L.G."/>
            <person name="Grigoriev I.V."/>
        </authorList>
    </citation>
    <scope>NUCLEOTIDE SEQUENCE</scope>
    <source>
        <strain evidence="1">HWK02</strain>
    </source>
</reference>
<dbReference type="EMBL" id="JAUEPU010000030">
    <property type="protein sequence ID" value="KAK0492345.1"/>
    <property type="molecule type" value="Genomic_DNA"/>
</dbReference>
<evidence type="ECO:0000313" key="1">
    <source>
        <dbReference type="EMBL" id="KAK0492345.1"/>
    </source>
</evidence>
<dbReference type="Proteomes" id="UP001175228">
    <property type="component" value="Unassembled WGS sequence"/>
</dbReference>
<accession>A0AA39UTM3</accession>
<proteinExistence type="predicted"/>
<sequence length="216" mass="24611">MEHQFTYEYLSKNPTGILHKKDNANPVRPFDGRLGTLIDKEWLIITPNASRLYQPTLGINREMYMQADFKYGADNPLLWPQFYSDFDTSGSPLQDNQLGKLQDISLARLRASAQKIVNISESQSWGPSESLLWDFRCGLSTLLHCLESLPFTFNRLHLTVSETRRVAIEMHAIIDYITVYRPHMLAANVPPSATANSELIGAFTMDPVIVEEFFRA</sequence>
<organism evidence="1 2">
    <name type="scientific">Armillaria luteobubalina</name>
    <dbReference type="NCBI Taxonomy" id="153913"/>
    <lineage>
        <taxon>Eukaryota</taxon>
        <taxon>Fungi</taxon>
        <taxon>Dikarya</taxon>
        <taxon>Basidiomycota</taxon>
        <taxon>Agaricomycotina</taxon>
        <taxon>Agaricomycetes</taxon>
        <taxon>Agaricomycetidae</taxon>
        <taxon>Agaricales</taxon>
        <taxon>Marasmiineae</taxon>
        <taxon>Physalacriaceae</taxon>
        <taxon>Armillaria</taxon>
    </lineage>
</organism>
<protein>
    <submittedName>
        <fullName evidence="1">Uncharacterized protein</fullName>
    </submittedName>
</protein>